<feature type="compositionally biased region" description="Polar residues" evidence="4">
    <location>
        <begin position="569"/>
        <end position="584"/>
    </location>
</feature>
<keyword evidence="6" id="KW-1185">Reference proteome</keyword>
<accession>A0A2H9ZW76</accession>
<feature type="compositionally biased region" description="Basic and acidic residues" evidence="4">
    <location>
        <begin position="588"/>
        <end position="597"/>
    </location>
</feature>
<comment type="similarity">
    <text evidence="1">Belongs to the WEB family.</text>
</comment>
<dbReference type="InterPro" id="IPR008545">
    <property type="entry name" value="Web"/>
</dbReference>
<dbReference type="OrthoDB" id="1933125at2759"/>
<feature type="coiled-coil region" evidence="3">
    <location>
        <begin position="326"/>
        <end position="353"/>
    </location>
</feature>
<evidence type="ECO:0000256" key="2">
    <source>
        <dbReference type="ARBA" id="ARBA00023054"/>
    </source>
</evidence>
<dbReference type="PANTHER" id="PTHR32054:SF3">
    <property type="entry name" value="HEAVY CHAIN, PUTATIVE, EXPRESSED-RELATED"/>
    <property type="match status" value="1"/>
</dbReference>
<protein>
    <submittedName>
        <fullName evidence="5">WEB family protein</fullName>
    </submittedName>
</protein>
<feature type="compositionally biased region" description="Polar residues" evidence="4">
    <location>
        <begin position="1"/>
        <end position="13"/>
    </location>
</feature>
<feature type="region of interest" description="Disordered" evidence="4">
    <location>
        <begin position="1"/>
        <end position="22"/>
    </location>
</feature>
<evidence type="ECO:0000313" key="6">
    <source>
        <dbReference type="Proteomes" id="UP000236161"/>
    </source>
</evidence>
<name>A0A2H9ZW76_9ASPA</name>
<reference evidence="5 6" key="1">
    <citation type="journal article" date="2017" name="Nature">
        <title>The Apostasia genome and the evolution of orchids.</title>
        <authorList>
            <person name="Zhang G.Q."/>
            <person name="Liu K.W."/>
            <person name="Li Z."/>
            <person name="Lohaus R."/>
            <person name="Hsiao Y.Y."/>
            <person name="Niu S.C."/>
            <person name="Wang J.Y."/>
            <person name="Lin Y.C."/>
            <person name="Xu Q."/>
            <person name="Chen L.J."/>
            <person name="Yoshida K."/>
            <person name="Fujiwara S."/>
            <person name="Wang Z.W."/>
            <person name="Zhang Y.Q."/>
            <person name="Mitsuda N."/>
            <person name="Wang M."/>
            <person name="Liu G.H."/>
            <person name="Pecoraro L."/>
            <person name="Huang H.X."/>
            <person name="Xiao X.J."/>
            <person name="Lin M."/>
            <person name="Wu X.Y."/>
            <person name="Wu W.L."/>
            <person name="Chen Y.Y."/>
            <person name="Chang S.B."/>
            <person name="Sakamoto S."/>
            <person name="Ohme-Takagi M."/>
            <person name="Yagi M."/>
            <person name="Zeng S.J."/>
            <person name="Shen C.Y."/>
            <person name="Yeh C.M."/>
            <person name="Luo Y.B."/>
            <person name="Tsai W.C."/>
            <person name="Van de Peer Y."/>
            <person name="Liu Z.J."/>
        </authorList>
    </citation>
    <scope>NUCLEOTIDE SEQUENCE [LARGE SCALE GENOMIC DNA]</scope>
    <source>
        <strain evidence="6">cv. Shenzhen</strain>
        <tissue evidence="5">Stem</tissue>
    </source>
</reference>
<dbReference type="AlphaFoldDB" id="A0A2H9ZW76"/>
<organism evidence="5 6">
    <name type="scientific">Apostasia shenzhenica</name>
    <dbReference type="NCBI Taxonomy" id="1088818"/>
    <lineage>
        <taxon>Eukaryota</taxon>
        <taxon>Viridiplantae</taxon>
        <taxon>Streptophyta</taxon>
        <taxon>Embryophyta</taxon>
        <taxon>Tracheophyta</taxon>
        <taxon>Spermatophyta</taxon>
        <taxon>Magnoliopsida</taxon>
        <taxon>Liliopsida</taxon>
        <taxon>Asparagales</taxon>
        <taxon>Orchidaceae</taxon>
        <taxon>Apostasioideae</taxon>
        <taxon>Apostasia</taxon>
    </lineage>
</organism>
<keyword evidence="2 3" id="KW-0175">Coiled coil</keyword>
<dbReference type="GO" id="GO:0009903">
    <property type="term" value="P:chloroplast avoidance movement"/>
    <property type="evidence" value="ECO:0007669"/>
    <property type="project" value="TreeGrafter"/>
</dbReference>
<dbReference type="PANTHER" id="PTHR32054">
    <property type="entry name" value="HEAVY CHAIN, PUTATIVE, EXPRESSED-RELATED-RELATED"/>
    <property type="match status" value="1"/>
</dbReference>
<evidence type="ECO:0000256" key="4">
    <source>
        <dbReference type="SAM" id="MobiDB-lite"/>
    </source>
</evidence>
<feature type="region of interest" description="Disordered" evidence="4">
    <location>
        <begin position="119"/>
        <end position="148"/>
    </location>
</feature>
<evidence type="ECO:0000256" key="3">
    <source>
        <dbReference type="SAM" id="Coils"/>
    </source>
</evidence>
<proteinExistence type="inferred from homology"/>
<dbReference type="EMBL" id="KZ453122">
    <property type="protein sequence ID" value="PKA47526.1"/>
    <property type="molecule type" value="Genomic_DNA"/>
</dbReference>
<dbReference type="Pfam" id="PF05701">
    <property type="entry name" value="WEMBL"/>
    <property type="match status" value="1"/>
</dbReference>
<feature type="region of interest" description="Disordered" evidence="4">
    <location>
        <begin position="564"/>
        <end position="606"/>
    </location>
</feature>
<evidence type="ECO:0000313" key="5">
    <source>
        <dbReference type="EMBL" id="PKA47526.1"/>
    </source>
</evidence>
<dbReference type="GO" id="GO:0005829">
    <property type="term" value="C:cytosol"/>
    <property type="evidence" value="ECO:0007669"/>
    <property type="project" value="TreeGrafter"/>
</dbReference>
<dbReference type="GO" id="GO:0009904">
    <property type="term" value="P:chloroplast accumulation movement"/>
    <property type="evidence" value="ECO:0007669"/>
    <property type="project" value="TreeGrafter"/>
</dbReference>
<feature type="coiled-coil region" evidence="3">
    <location>
        <begin position="403"/>
        <end position="465"/>
    </location>
</feature>
<evidence type="ECO:0000256" key="1">
    <source>
        <dbReference type="ARBA" id="ARBA00005485"/>
    </source>
</evidence>
<sequence>MMNAKARSTTTDTPKTEVGEIDTRAPFESVKAAVSLFGEVAFSGERSASTRQRTLSNERALATETKLLLAQKELSKYKEKLDNAETTRIQALSELDKAKKEVEDLTVKLNNINESKEKALRAADAAKNQTKQLEEVKPGEQPGNVDSSELELDGAREQYAIALSELDAAKQELRLIRKEFETSMEAKIIAIDQEIEAKQQSDANKEKQAQLARDIVAVKESLLHVKLATEEVQEEELKICSEKKASSHCFQLALQEYDSKLASLRKTFDPELHENSKTKLEETETGVRDIQKQIEAVKALNEDCVAMVNAELDTAKGVLQRVAEEDSSLHNEVEFLKQQLESVKNERSEHTLKDAEAGTHVGDLHMKLQKCKSELDSAMSVERRARSSSDNLMPTLSQLSAETQSAQKSAEILKTKAEELRGEADASRLILADAERKLQVALREAEEAKKAEARALAHIKELSDETNAAYSLTSESGAKITISREEFVSLSRKVEESEKLTEMKLAAAMAQVEAIRASENEMTKRLEAMKKEMADMEAATQGALKRAEMADAAKKAIEGELTRLREKVQTTSHSNAKISRTTTLPPIDKNDRKENRTPLKKSLLPSLSGFFHRRKSSFDGSYSPTRL</sequence>
<gene>
    <name evidence="5" type="ORF">AXF42_Ash014722</name>
</gene>
<dbReference type="STRING" id="1088818.A0A2H9ZW76"/>
<dbReference type="Proteomes" id="UP000236161">
    <property type="component" value="Unassembled WGS sequence"/>
</dbReference>